<feature type="region of interest" description="Disordered" evidence="1">
    <location>
        <begin position="80"/>
        <end position="106"/>
    </location>
</feature>
<gene>
    <name evidence="2" type="ORF">UFOPK4347_01617</name>
</gene>
<protein>
    <submittedName>
        <fullName evidence="2">Unannotated protein</fullName>
    </submittedName>
</protein>
<dbReference type="EMBL" id="CAFBQU010000073">
    <property type="protein sequence ID" value="CAB5067909.1"/>
    <property type="molecule type" value="Genomic_DNA"/>
</dbReference>
<sequence>MRAHARASADSSQSPVVCTQISDPEENIVDTSFALNSAGVAAAPKLGNAKPSGFGFAPLSTSPAGSAAFFAGSELFEAAPPPPHAARSRATPKAVKPPATTDRICI</sequence>
<accession>A0A6J7UPQ2</accession>
<organism evidence="2">
    <name type="scientific">freshwater metagenome</name>
    <dbReference type="NCBI Taxonomy" id="449393"/>
    <lineage>
        <taxon>unclassified sequences</taxon>
        <taxon>metagenomes</taxon>
        <taxon>ecological metagenomes</taxon>
    </lineage>
</organism>
<proteinExistence type="predicted"/>
<dbReference type="AlphaFoldDB" id="A0A6J7UPQ2"/>
<evidence type="ECO:0000256" key="1">
    <source>
        <dbReference type="SAM" id="MobiDB-lite"/>
    </source>
</evidence>
<reference evidence="2" key="1">
    <citation type="submission" date="2020-05" db="EMBL/GenBank/DDBJ databases">
        <authorList>
            <person name="Chiriac C."/>
            <person name="Salcher M."/>
            <person name="Ghai R."/>
            <person name="Kavagutti S V."/>
        </authorList>
    </citation>
    <scope>NUCLEOTIDE SEQUENCE</scope>
</reference>
<name>A0A6J7UPQ2_9ZZZZ</name>
<evidence type="ECO:0000313" key="2">
    <source>
        <dbReference type="EMBL" id="CAB5067909.1"/>
    </source>
</evidence>